<keyword evidence="2" id="KW-1185">Reference proteome</keyword>
<proteinExistence type="predicted"/>
<evidence type="ECO:0000313" key="2">
    <source>
        <dbReference type="Proteomes" id="UP000680656"/>
    </source>
</evidence>
<organism evidence="1 2">
    <name type="scientific">Methanospirillum purgamenti</name>
    <dbReference type="NCBI Taxonomy" id="2834276"/>
    <lineage>
        <taxon>Archaea</taxon>
        <taxon>Methanobacteriati</taxon>
        <taxon>Methanobacteriota</taxon>
        <taxon>Stenosarchaea group</taxon>
        <taxon>Methanomicrobia</taxon>
        <taxon>Methanomicrobiales</taxon>
        <taxon>Methanospirillaceae</taxon>
        <taxon>Methanospirillum</taxon>
    </lineage>
</organism>
<dbReference type="EMBL" id="CP075546">
    <property type="protein sequence ID" value="QVV87522.1"/>
    <property type="molecule type" value="Genomic_DNA"/>
</dbReference>
<dbReference type="GeneID" id="65565217"/>
<dbReference type="Proteomes" id="UP000680656">
    <property type="component" value="Chromosome"/>
</dbReference>
<reference evidence="1 2" key="1">
    <citation type="submission" date="2021-05" db="EMBL/GenBank/DDBJ databases">
        <title>A novel Methanospirillum isolate from a pyrite-forming mixed culture.</title>
        <authorList>
            <person name="Bunk B."/>
            <person name="Sproer C."/>
            <person name="Spring S."/>
            <person name="Pester M."/>
        </authorList>
    </citation>
    <scope>NUCLEOTIDE SEQUENCE [LARGE SCALE GENOMIC DNA]</scope>
    <source>
        <strain evidence="1 2">J.3.6.1-F.2.7.3</strain>
    </source>
</reference>
<accession>A0A8E7EG70</accession>
<dbReference type="KEGG" id="mrtj:KHC33_09055"/>
<name>A0A8E7EG70_9EURY</name>
<protein>
    <submittedName>
        <fullName evidence="1">Uncharacterized protein</fullName>
    </submittedName>
</protein>
<gene>
    <name evidence="1" type="ORF">KHC33_09055</name>
</gene>
<dbReference type="AlphaFoldDB" id="A0A8E7EG70"/>
<dbReference type="RefSeq" id="WP_214418343.1">
    <property type="nucleotide sequence ID" value="NZ_CP075546.1"/>
</dbReference>
<sequence>MNVGCQKGESLLKKGVAAVFFTPKNRYVTKIYITNYRLIIKNQKNQLIKLSYDLIHEIYVENNKYLCIRCNTPLRFFDGKDEYVRIFLHGLKRKEGGGLILLDDPKWPNYWKKILSVQISKYQSQIALKKHAMQNEEDDLLLIEGVVRSKEGLDEFEIVKTREKMDIWFDDYFYEACMLYATNNRLIIKIKSRDFIIIPYSVIYTAQSEDDDKISINFSFPQCVEGFENDISKMQIKRISKPSDEYPEQIQERWHDEWNEFFKKVTSQFREHKGAISEDEMFEMLIEMKHSPTKYNLSSYAKQGWDRACGLALDRFGYEKGDLFLYMNFLLKEYEEMKTRAMAEPDSARQEAYRGSEMAYSAILSYINHHTKVR</sequence>
<evidence type="ECO:0000313" key="1">
    <source>
        <dbReference type="EMBL" id="QVV87522.1"/>
    </source>
</evidence>